<organism evidence="2">
    <name type="scientific">Alectorobius mimon</name>
    <dbReference type="NCBI Taxonomy" id="360319"/>
    <lineage>
        <taxon>Eukaryota</taxon>
        <taxon>Metazoa</taxon>
        <taxon>Ecdysozoa</taxon>
        <taxon>Arthropoda</taxon>
        <taxon>Chelicerata</taxon>
        <taxon>Arachnida</taxon>
        <taxon>Acari</taxon>
        <taxon>Parasitiformes</taxon>
        <taxon>Ixodida</taxon>
        <taxon>Ixodoidea</taxon>
        <taxon>Argasidae</taxon>
        <taxon>Ornithodorinae</taxon>
        <taxon>Alectorobius</taxon>
    </lineage>
</organism>
<proteinExistence type="predicted"/>
<feature type="non-terminal residue" evidence="2">
    <location>
        <position position="1"/>
    </location>
</feature>
<dbReference type="AlphaFoldDB" id="A0A147B849"/>
<protein>
    <submittedName>
        <fullName evidence="2">Uncharacterized protein</fullName>
    </submittedName>
</protein>
<name>A0A147B849_9ACAR</name>
<evidence type="ECO:0000313" key="2">
    <source>
        <dbReference type="EMBL" id="JAR86969.1"/>
    </source>
</evidence>
<dbReference type="EMBL" id="GEIB01001144">
    <property type="protein sequence ID" value="JAR86969.1"/>
    <property type="molecule type" value="Transcribed_RNA"/>
</dbReference>
<sequence>KTCQVTQSGGCSAKPTTLYKERASMKVTTATLLLAFFATAAAAAKHLQRRAGFLGFSSDKSFQLGFPKKTLQPVQSQVPVQTVPVIMGQVVNLPVASQVPKKPLVKTASKPNLVTLITAPKQVFGNISDDFGNTVGLIFDPVVSFLVNAKDTLSRGAAEVKSTVKESVAAKVQDVKNKVHALHDKKLAFIKKPKGPASVPVVILTPWQNVIPIGSVNAQSAGGIASGANILVNSGGAVSSAQGNVIVGTIISGPPSEPAEPAATNPPPGITLPAPAPGTTLGSDATEIPEEATTFGAVGQGLGAAPPHIEGRALDAEPSIEVPASPPTPATVFPTVTTAPPPSEAPVTLAV</sequence>
<evidence type="ECO:0000256" key="1">
    <source>
        <dbReference type="SAM" id="MobiDB-lite"/>
    </source>
</evidence>
<reference evidence="2" key="1">
    <citation type="submission" date="2016-03" db="EMBL/GenBank/DDBJ databases">
        <title>Gut transcriptome analysis on engorged females of Ornithodoros mimon (Acari: Argasidae) and phylogenetic inferences of soft ticks.</title>
        <authorList>
            <person name="Landulfo G.A."/>
            <person name="Giovanni D."/>
            <person name="Carvalho E."/>
            <person name="Junqueira-de-Azevedo I."/>
            <person name="Patane J."/>
            <person name="Mendoca R."/>
            <person name="Barros-Battesti D."/>
        </authorList>
    </citation>
    <scope>NUCLEOTIDE SEQUENCE</scope>
    <source>
        <strain evidence="2">Females</strain>
        <tissue evidence="2">Gut</tissue>
    </source>
</reference>
<accession>A0A147B849</accession>
<feature type="region of interest" description="Disordered" evidence="1">
    <location>
        <begin position="314"/>
        <end position="351"/>
    </location>
</feature>